<evidence type="ECO:0000313" key="2">
    <source>
        <dbReference type="EMBL" id="QMV69729.1"/>
    </source>
</evidence>
<gene>
    <name evidence="2" type="ORF">HS960_19645</name>
</gene>
<feature type="compositionally biased region" description="Basic and acidic residues" evidence="1">
    <location>
        <begin position="51"/>
        <end position="62"/>
    </location>
</feature>
<reference evidence="2 3" key="1">
    <citation type="journal article" date="2020" name="G3 (Bethesda)">
        <title>CeMbio - The Caenorhabditis elegans Microbiome Resource.</title>
        <authorList>
            <person name="Dirksen P."/>
            <person name="Assie A."/>
            <person name="Zimmermann J."/>
            <person name="Zhang F."/>
            <person name="Tietje A.M."/>
            <person name="Marsh S.A."/>
            <person name="Felix M.A."/>
            <person name="Shapira M."/>
            <person name="Kaleta C."/>
            <person name="Schulenburg H."/>
            <person name="Samuel B."/>
        </authorList>
    </citation>
    <scope>NUCLEOTIDE SEQUENCE [LARGE SCALE GENOMIC DNA]</scope>
    <source>
        <strain evidence="2 3">BIGb0170</strain>
    </source>
</reference>
<dbReference type="RefSeq" id="WP_182330451.1">
    <property type="nucleotide sequence ID" value="NZ_CP058555.1"/>
</dbReference>
<organism evidence="2 3">
    <name type="scientific">Sphingobacterium paramultivorum</name>
    <dbReference type="NCBI Taxonomy" id="2886510"/>
    <lineage>
        <taxon>Bacteria</taxon>
        <taxon>Pseudomonadati</taxon>
        <taxon>Bacteroidota</taxon>
        <taxon>Sphingobacteriia</taxon>
        <taxon>Sphingobacteriales</taxon>
        <taxon>Sphingobacteriaceae</taxon>
        <taxon>Sphingobacterium</taxon>
    </lineage>
</organism>
<protein>
    <submittedName>
        <fullName evidence="2">Uncharacterized protein</fullName>
    </submittedName>
</protein>
<dbReference type="Proteomes" id="UP000515450">
    <property type="component" value="Chromosome"/>
</dbReference>
<sequence length="62" mass="7096">MKTQKTNLISKTDRLVYVAPTVKKQNIELEYSVAAGSVNPSVQQQWGETETQTHEVDNNFWN</sequence>
<proteinExistence type="predicted"/>
<keyword evidence="3" id="KW-1185">Reference proteome</keyword>
<dbReference type="AlphaFoldDB" id="A0A7G5E6V4"/>
<name>A0A7G5E6V4_9SPHI</name>
<feature type="region of interest" description="Disordered" evidence="1">
    <location>
        <begin position="42"/>
        <end position="62"/>
    </location>
</feature>
<evidence type="ECO:0000256" key="1">
    <source>
        <dbReference type="SAM" id="MobiDB-lite"/>
    </source>
</evidence>
<dbReference type="EMBL" id="CP058555">
    <property type="protein sequence ID" value="QMV69729.1"/>
    <property type="molecule type" value="Genomic_DNA"/>
</dbReference>
<accession>A0A7G5E6V4</accession>
<evidence type="ECO:0000313" key="3">
    <source>
        <dbReference type="Proteomes" id="UP000515450"/>
    </source>
</evidence>